<dbReference type="InterPro" id="IPR036378">
    <property type="entry name" value="FAS1_dom_sf"/>
</dbReference>
<accession>A0AAV8Z2T5</accession>
<feature type="non-terminal residue" evidence="1">
    <location>
        <position position="208"/>
    </location>
</feature>
<evidence type="ECO:0000313" key="2">
    <source>
        <dbReference type="Proteomes" id="UP001162162"/>
    </source>
</evidence>
<dbReference type="SUPFAM" id="SSF82153">
    <property type="entry name" value="FAS1 domain"/>
    <property type="match status" value="1"/>
</dbReference>
<gene>
    <name evidence="1" type="ORF">NQ318_017378</name>
</gene>
<keyword evidence="2" id="KW-1185">Reference proteome</keyword>
<dbReference type="AlphaFoldDB" id="A0AAV8Z2T5"/>
<dbReference type="Proteomes" id="UP001162162">
    <property type="component" value="Unassembled WGS sequence"/>
</dbReference>
<evidence type="ECO:0000313" key="1">
    <source>
        <dbReference type="EMBL" id="KAJ8958235.1"/>
    </source>
</evidence>
<proteinExistence type="predicted"/>
<reference evidence="1" key="1">
    <citation type="journal article" date="2023" name="Insect Mol. Biol.">
        <title>Genome sequencing provides insights into the evolution of gene families encoding plant cell wall-degrading enzymes in longhorned beetles.</title>
        <authorList>
            <person name="Shin N.R."/>
            <person name="Okamura Y."/>
            <person name="Kirsch R."/>
            <person name="Pauchet Y."/>
        </authorList>
    </citation>
    <scope>NUCLEOTIDE SEQUENCE</scope>
    <source>
        <strain evidence="1">AMC_N1</strain>
    </source>
</reference>
<protein>
    <submittedName>
        <fullName evidence="1">Uncharacterized protein</fullName>
    </submittedName>
</protein>
<name>A0AAV8Z2T5_9CUCU</name>
<dbReference type="EMBL" id="JAPWTK010000018">
    <property type="protein sequence ID" value="KAJ8958235.1"/>
    <property type="molecule type" value="Genomic_DNA"/>
</dbReference>
<sequence>MLQKKTIIRSSIPKRTDQLGNSYTSLSSELPGNPPLWIAHVRGKYHDDIYVNNARILVSQSNIQGSNTALTQVLHKIDEVLIPTISPKSASNRIYNPTAWEFLEKYESLIQHPHRIRNFRQKIDEHNKQDIFNTEGGHTFFIPVDEGFLNGRASLIDGKIIDGHVIPKQVLFTTPTRKDIPYQTLANDDNDIRVIIFFTQEQRGVHHY</sequence>
<organism evidence="1 2">
    <name type="scientific">Aromia moschata</name>
    <dbReference type="NCBI Taxonomy" id="1265417"/>
    <lineage>
        <taxon>Eukaryota</taxon>
        <taxon>Metazoa</taxon>
        <taxon>Ecdysozoa</taxon>
        <taxon>Arthropoda</taxon>
        <taxon>Hexapoda</taxon>
        <taxon>Insecta</taxon>
        <taxon>Pterygota</taxon>
        <taxon>Neoptera</taxon>
        <taxon>Endopterygota</taxon>
        <taxon>Coleoptera</taxon>
        <taxon>Polyphaga</taxon>
        <taxon>Cucujiformia</taxon>
        <taxon>Chrysomeloidea</taxon>
        <taxon>Cerambycidae</taxon>
        <taxon>Cerambycinae</taxon>
        <taxon>Callichromatini</taxon>
        <taxon>Aromia</taxon>
    </lineage>
</organism>
<comment type="caution">
    <text evidence="1">The sequence shown here is derived from an EMBL/GenBank/DDBJ whole genome shotgun (WGS) entry which is preliminary data.</text>
</comment>